<evidence type="ECO:0000256" key="9">
    <source>
        <dbReference type="ARBA" id="ARBA00051775"/>
    </source>
</evidence>
<reference evidence="15" key="1">
    <citation type="submission" date="2023-01" db="EMBL/GenBank/DDBJ databases">
        <title>Key to firefly adult light organ development and bioluminescence: homeobox transcription factors regulate luciferase expression and transportation to peroxisome.</title>
        <authorList>
            <person name="Fu X."/>
        </authorList>
    </citation>
    <scope>NUCLEOTIDE SEQUENCE [LARGE SCALE GENOMIC DNA]</scope>
</reference>
<sequence length="614" mass="67486">MISKLPKLTNYFSSPTVRESAAPIPTDSAAPIPTDSDKESQLPPSPVAQEDATPSTSTDTADPTVLRRDCEELQQLQTGDLQETHQTVTPISNDPANWLQFTKDYRSISITGISKIEAGERNSESIDCSDSETEDAILSDHDYEGIKDEPSDSDKNDDDMEVSLEDESLITANDMSTIKLNKLVSTVLNRSLVKNELFNFFKPINVRNVCVTNQLCGNVPFTLTDIGEGIREVAVKEWYVKVGDKVSQFDNICEVQSDKASVTITSRYDGVITKLYYEIDQIAHVGKPLVDIETDAFENAEIKSEINESLSNDADLVPSGTLNDSAKLAIPSVRRLAKENKINLDHVHGSGKGGRILKEDILKYLEHGKNDNMIKSEASHPSGVDIEPIKGFTRTMIKTMTESLKIPHLGYCDELVITELTRIRKLYNEQHKETGIKLTTLPFFIKAISNGLRQYPILNSSLDDAAENIIHKSSHNIGVAMDTNSGLAVPVIKNVEKLSILEIAKELNRLLKHRIDGRFAASDLSGGTFTISNIGIIGGTYVSPIIVPRQAAIIGIGKANMLPRFDSKGNVVAEEIVNLSASADHRIIDGATIAHFINTLKHQLENPTNLLLQS</sequence>
<comment type="subcellular location">
    <subcellularLocation>
        <location evidence="2">Mitochondrion matrix</location>
    </subcellularLocation>
</comment>
<dbReference type="Gene3D" id="2.40.50.100">
    <property type="match status" value="1"/>
</dbReference>
<comment type="caution">
    <text evidence="14">The sequence shown here is derived from an EMBL/GenBank/DDBJ whole genome shotgun (WGS) entry which is preliminary data.</text>
</comment>
<feature type="domain" description="Peripheral subunit-binding (PSBD)" evidence="13">
    <location>
        <begin position="328"/>
        <end position="365"/>
    </location>
</feature>
<keyword evidence="7" id="KW-0496">Mitochondrion</keyword>
<dbReference type="InterPro" id="IPR001078">
    <property type="entry name" value="2-oxoacid_DH_actylTfrase"/>
</dbReference>
<evidence type="ECO:0000256" key="3">
    <source>
        <dbReference type="ARBA" id="ARBA00007317"/>
    </source>
</evidence>
<dbReference type="EC" id="2.3.1.-" evidence="10"/>
<dbReference type="InterPro" id="IPR023213">
    <property type="entry name" value="CAT-like_dom_sf"/>
</dbReference>
<feature type="compositionally biased region" description="Acidic residues" evidence="11">
    <location>
        <begin position="127"/>
        <end position="137"/>
    </location>
</feature>
<comment type="cofactor">
    <cofactor evidence="1 10">
        <name>(R)-lipoate</name>
        <dbReference type="ChEBI" id="CHEBI:83088"/>
    </cofactor>
</comment>
<proteinExistence type="inferred from homology"/>
<dbReference type="Pfam" id="PF00198">
    <property type="entry name" value="2-oxoacid_dh"/>
    <property type="match status" value="1"/>
</dbReference>
<dbReference type="Proteomes" id="UP001353858">
    <property type="component" value="Unassembled WGS sequence"/>
</dbReference>
<dbReference type="InterPro" id="IPR036625">
    <property type="entry name" value="E3-bd_dom_sf"/>
</dbReference>
<dbReference type="GO" id="GO:0016407">
    <property type="term" value="F:acetyltransferase activity"/>
    <property type="evidence" value="ECO:0007669"/>
    <property type="project" value="TreeGrafter"/>
</dbReference>
<dbReference type="AlphaFoldDB" id="A0AAN7PA39"/>
<evidence type="ECO:0000256" key="5">
    <source>
        <dbReference type="ARBA" id="ARBA00022823"/>
    </source>
</evidence>
<comment type="catalytic activity">
    <reaction evidence="9">
        <text>N(6)-[(R)-dihydrolipoyl]-L-lysyl-[protein] + 2-methylpropanoyl-CoA = N(6)-[(R)-S(8)-2-methylpropanoyldihydrolipoyl]-L-lysyl-[protein] + CoA</text>
        <dbReference type="Rhea" id="RHEA:18865"/>
        <dbReference type="Rhea" id="RHEA-COMP:10475"/>
        <dbReference type="Rhea" id="RHEA-COMP:10497"/>
        <dbReference type="ChEBI" id="CHEBI:57287"/>
        <dbReference type="ChEBI" id="CHEBI:57338"/>
        <dbReference type="ChEBI" id="CHEBI:83100"/>
        <dbReference type="ChEBI" id="CHEBI:83142"/>
        <dbReference type="EC" id="2.3.1.168"/>
    </reaction>
    <physiologicalReaction direction="left-to-right" evidence="9">
        <dbReference type="Rhea" id="RHEA:18866"/>
    </physiologicalReaction>
</comment>
<keyword evidence="8 10" id="KW-0012">Acyltransferase</keyword>
<evidence type="ECO:0000256" key="10">
    <source>
        <dbReference type="RuleBase" id="RU003423"/>
    </source>
</evidence>
<evidence type="ECO:0000313" key="14">
    <source>
        <dbReference type="EMBL" id="KAK4880677.1"/>
    </source>
</evidence>
<dbReference type="EMBL" id="JARPUR010000003">
    <property type="protein sequence ID" value="KAK4880677.1"/>
    <property type="molecule type" value="Genomic_DNA"/>
</dbReference>
<gene>
    <name evidence="14" type="ORF">RN001_008823</name>
</gene>
<dbReference type="SUPFAM" id="SSF47005">
    <property type="entry name" value="Peripheral subunit-binding domain of 2-oxo acid dehydrogenase complex"/>
    <property type="match status" value="1"/>
</dbReference>
<dbReference type="InterPro" id="IPR003016">
    <property type="entry name" value="2-oxoA_DH_lipoyl-BS"/>
</dbReference>
<dbReference type="GO" id="GO:0005759">
    <property type="term" value="C:mitochondrial matrix"/>
    <property type="evidence" value="ECO:0007669"/>
    <property type="project" value="UniProtKB-SubCell"/>
</dbReference>
<keyword evidence="4 10" id="KW-0808">Transferase</keyword>
<evidence type="ECO:0000259" key="12">
    <source>
        <dbReference type="PROSITE" id="PS50968"/>
    </source>
</evidence>
<dbReference type="InterPro" id="IPR004167">
    <property type="entry name" value="PSBD"/>
</dbReference>
<evidence type="ECO:0000256" key="2">
    <source>
        <dbReference type="ARBA" id="ARBA00004305"/>
    </source>
</evidence>
<keyword evidence="15" id="KW-1185">Reference proteome</keyword>
<dbReference type="Pfam" id="PF02817">
    <property type="entry name" value="E3_binding"/>
    <property type="match status" value="1"/>
</dbReference>
<organism evidence="14 15">
    <name type="scientific">Aquatica leii</name>
    <dbReference type="NCBI Taxonomy" id="1421715"/>
    <lineage>
        <taxon>Eukaryota</taxon>
        <taxon>Metazoa</taxon>
        <taxon>Ecdysozoa</taxon>
        <taxon>Arthropoda</taxon>
        <taxon>Hexapoda</taxon>
        <taxon>Insecta</taxon>
        <taxon>Pterygota</taxon>
        <taxon>Neoptera</taxon>
        <taxon>Endopterygota</taxon>
        <taxon>Coleoptera</taxon>
        <taxon>Polyphaga</taxon>
        <taxon>Elateriformia</taxon>
        <taxon>Elateroidea</taxon>
        <taxon>Lampyridae</taxon>
        <taxon>Luciolinae</taxon>
        <taxon>Aquatica</taxon>
    </lineage>
</organism>
<evidence type="ECO:0000313" key="15">
    <source>
        <dbReference type="Proteomes" id="UP001353858"/>
    </source>
</evidence>
<keyword evidence="5 10" id="KW-0450">Lipoyl</keyword>
<evidence type="ECO:0000256" key="4">
    <source>
        <dbReference type="ARBA" id="ARBA00022679"/>
    </source>
</evidence>
<dbReference type="PANTHER" id="PTHR43178:SF5">
    <property type="entry name" value="LIPOAMIDE ACYLTRANSFERASE COMPONENT OF BRANCHED-CHAIN ALPHA-KETO ACID DEHYDROGENASE COMPLEX, MITOCHONDRIAL"/>
    <property type="match status" value="1"/>
</dbReference>
<dbReference type="Gene3D" id="3.30.559.10">
    <property type="entry name" value="Chloramphenicol acetyltransferase-like domain"/>
    <property type="match status" value="1"/>
</dbReference>
<feature type="domain" description="Lipoyl-binding" evidence="12">
    <location>
        <begin position="218"/>
        <end position="293"/>
    </location>
</feature>
<comment type="similarity">
    <text evidence="3 10">Belongs to the 2-oxoacid dehydrogenase family.</text>
</comment>
<evidence type="ECO:0000259" key="13">
    <source>
        <dbReference type="PROSITE" id="PS51826"/>
    </source>
</evidence>
<dbReference type="InterPro" id="IPR050743">
    <property type="entry name" value="2-oxoacid_DH_E2_comp"/>
</dbReference>
<dbReference type="PROSITE" id="PS51826">
    <property type="entry name" value="PSBD"/>
    <property type="match status" value="1"/>
</dbReference>
<dbReference type="SUPFAM" id="SSF52777">
    <property type="entry name" value="CoA-dependent acyltransferases"/>
    <property type="match status" value="1"/>
</dbReference>
<evidence type="ECO:0000256" key="8">
    <source>
        <dbReference type="ARBA" id="ARBA00023315"/>
    </source>
</evidence>
<feature type="region of interest" description="Disordered" evidence="11">
    <location>
        <begin position="120"/>
        <end position="161"/>
    </location>
</feature>
<dbReference type="FunFam" id="4.10.320.10:FF:000002">
    <property type="entry name" value="Dihydrolipoamide acetyltransferase component of pyruvate dehydrogenase complex"/>
    <property type="match status" value="1"/>
</dbReference>
<dbReference type="InterPro" id="IPR000089">
    <property type="entry name" value="Biotin_lipoyl"/>
</dbReference>
<dbReference type="GO" id="GO:0043754">
    <property type="term" value="F:dihydrolipoamide branched chain acyltransferase activity"/>
    <property type="evidence" value="ECO:0007669"/>
    <property type="project" value="UniProtKB-EC"/>
</dbReference>
<feature type="compositionally biased region" description="Basic and acidic residues" evidence="11">
    <location>
        <begin position="138"/>
        <end position="154"/>
    </location>
</feature>
<evidence type="ECO:0000256" key="1">
    <source>
        <dbReference type="ARBA" id="ARBA00001938"/>
    </source>
</evidence>
<dbReference type="PANTHER" id="PTHR43178">
    <property type="entry name" value="DIHYDROLIPOAMIDE ACETYLTRANSFERASE COMPONENT OF PYRUVATE DEHYDROGENASE COMPLEX"/>
    <property type="match status" value="1"/>
</dbReference>
<dbReference type="PROSITE" id="PS50968">
    <property type="entry name" value="BIOTINYL_LIPOYL"/>
    <property type="match status" value="1"/>
</dbReference>
<feature type="region of interest" description="Disordered" evidence="11">
    <location>
        <begin position="1"/>
        <end position="74"/>
    </location>
</feature>
<dbReference type="PROSITE" id="PS00189">
    <property type="entry name" value="LIPOYL"/>
    <property type="match status" value="1"/>
</dbReference>
<feature type="compositionally biased region" description="Low complexity" evidence="11">
    <location>
        <begin position="51"/>
        <end position="64"/>
    </location>
</feature>
<dbReference type="GO" id="GO:0005829">
    <property type="term" value="C:cytosol"/>
    <property type="evidence" value="ECO:0007669"/>
    <property type="project" value="UniProtKB-ARBA"/>
</dbReference>
<dbReference type="InterPro" id="IPR011053">
    <property type="entry name" value="Single_hybrid_motif"/>
</dbReference>
<evidence type="ECO:0000256" key="7">
    <source>
        <dbReference type="ARBA" id="ARBA00023128"/>
    </source>
</evidence>
<dbReference type="Gene3D" id="4.10.320.10">
    <property type="entry name" value="E3-binding domain"/>
    <property type="match status" value="1"/>
</dbReference>
<protein>
    <recommendedName>
        <fullName evidence="10">Dihydrolipoamide acetyltransferase component of pyruvate dehydrogenase complex</fullName>
        <ecNumber evidence="10">2.3.1.-</ecNumber>
    </recommendedName>
</protein>
<dbReference type="GO" id="GO:0031405">
    <property type="term" value="F:lipoic acid binding"/>
    <property type="evidence" value="ECO:0007669"/>
    <property type="project" value="TreeGrafter"/>
</dbReference>
<accession>A0AAN7PA39</accession>
<evidence type="ECO:0000256" key="6">
    <source>
        <dbReference type="ARBA" id="ARBA00022946"/>
    </source>
</evidence>
<keyword evidence="6" id="KW-0809">Transit peptide</keyword>
<dbReference type="FunFam" id="2.40.50.100:FF:000013">
    <property type="entry name" value="Dihydrolipoamide acetyltransferase component of pyruvate dehydrogenase complex"/>
    <property type="match status" value="1"/>
</dbReference>
<evidence type="ECO:0000256" key="11">
    <source>
        <dbReference type="SAM" id="MobiDB-lite"/>
    </source>
</evidence>
<name>A0AAN7PA39_9COLE</name>
<dbReference type="Pfam" id="PF00364">
    <property type="entry name" value="Biotin_lipoyl"/>
    <property type="match status" value="1"/>
</dbReference>
<dbReference type="FunFam" id="3.30.559.10:FF:000027">
    <property type="entry name" value="Dihydrolipoamide acetyltransferase component of pyruvate dehydrogenase complex"/>
    <property type="match status" value="1"/>
</dbReference>
<dbReference type="CDD" id="cd06849">
    <property type="entry name" value="lipoyl_domain"/>
    <property type="match status" value="1"/>
</dbReference>
<dbReference type="SUPFAM" id="SSF51230">
    <property type="entry name" value="Single hybrid motif"/>
    <property type="match status" value="1"/>
</dbReference>